<dbReference type="InterPro" id="IPR050232">
    <property type="entry name" value="FBL13/AtMIF1-like"/>
</dbReference>
<dbReference type="Gene3D" id="3.80.10.10">
    <property type="entry name" value="Ribonuclease Inhibitor"/>
    <property type="match status" value="1"/>
</dbReference>
<dbReference type="PANTHER" id="PTHR31900:SF25">
    <property type="entry name" value="FBD DOMAIN-CONTAINING PROTEIN"/>
    <property type="match status" value="1"/>
</dbReference>
<dbReference type="InterPro" id="IPR055411">
    <property type="entry name" value="LRR_FXL15/At3g58940/PEG3-like"/>
</dbReference>
<name>R0H044_9BRAS</name>
<protein>
    <recommendedName>
        <fullName evidence="1">F-box domain-containing protein</fullName>
    </recommendedName>
</protein>
<reference evidence="3" key="1">
    <citation type="journal article" date="2013" name="Nat. Genet.">
        <title>The Capsella rubella genome and the genomic consequences of rapid mating system evolution.</title>
        <authorList>
            <person name="Slotte T."/>
            <person name="Hazzouri K.M."/>
            <person name="Agren J.A."/>
            <person name="Koenig D."/>
            <person name="Maumus F."/>
            <person name="Guo Y.L."/>
            <person name="Steige K."/>
            <person name="Platts A.E."/>
            <person name="Escobar J.S."/>
            <person name="Newman L.K."/>
            <person name="Wang W."/>
            <person name="Mandakova T."/>
            <person name="Vello E."/>
            <person name="Smith L.M."/>
            <person name="Henz S.R."/>
            <person name="Steffen J."/>
            <person name="Takuno S."/>
            <person name="Brandvain Y."/>
            <person name="Coop G."/>
            <person name="Andolfatto P."/>
            <person name="Hu T.T."/>
            <person name="Blanchette M."/>
            <person name="Clark R.M."/>
            <person name="Quesneville H."/>
            <person name="Nordborg M."/>
            <person name="Gaut B.S."/>
            <person name="Lysak M.A."/>
            <person name="Jenkins J."/>
            <person name="Grimwood J."/>
            <person name="Chapman J."/>
            <person name="Prochnik S."/>
            <person name="Shu S."/>
            <person name="Rokhsar D."/>
            <person name="Schmutz J."/>
            <person name="Weigel D."/>
            <person name="Wright S.I."/>
        </authorList>
    </citation>
    <scope>NUCLEOTIDE SEQUENCE [LARGE SCALE GENOMIC DNA]</scope>
    <source>
        <strain evidence="3">cv. Monte Gargano</strain>
    </source>
</reference>
<proteinExistence type="predicted"/>
<dbReference type="eggNOG" id="ENOG502RRIF">
    <property type="taxonomic scope" value="Eukaryota"/>
</dbReference>
<feature type="domain" description="F-box" evidence="1">
    <location>
        <begin position="33"/>
        <end position="69"/>
    </location>
</feature>
<dbReference type="EMBL" id="KB870810">
    <property type="protein sequence ID" value="EOA22574.1"/>
    <property type="molecule type" value="Genomic_DNA"/>
</dbReference>
<organism evidence="2 3">
    <name type="scientific">Capsella rubella</name>
    <dbReference type="NCBI Taxonomy" id="81985"/>
    <lineage>
        <taxon>Eukaryota</taxon>
        <taxon>Viridiplantae</taxon>
        <taxon>Streptophyta</taxon>
        <taxon>Embryophyta</taxon>
        <taxon>Tracheophyta</taxon>
        <taxon>Spermatophyta</taxon>
        <taxon>Magnoliopsida</taxon>
        <taxon>eudicotyledons</taxon>
        <taxon>Gunneridae</taxon>
        <taxon>Pentapetalae</taxon>
        <taxon>rosids</taxon>
        <taxon>malvids</taxon>
        <taxon>Brassicales</taxon>
        <taxon>Brassicaceae</taxon>
        <taxon>Camelineae</taxon>
        <taxon>Capsella</taxon>
    </lineage>
</organism>
<evidence type="ECO:0000313" key="2">
    <source>
        <dbReference type="EMBL" id="EOA22574.1"/>
    </source>
</evidence>
<dbReference type="InterPro" id="IPR053781">
    <property type="entry name" value="F-box_AtFBL13-like"/>
</dbReference>
<dbReference type="Pfam" id="PF24758">
    <property type="entry name" value="LRR_At5g56370"/>
    <property type="match status" value="1"/>
</dbReference>
<dbReference type="Proteomes" id="UP000029121">
    <property type="component" value="Unassembled WGS sequence"/>
</dbReference>
<dbReference type="SUPFAM" id="SSF52047">
    <property type="entry name" value="RNI-like"/>
    <property type="match status" value="1"/>
</dbReference>
<dbReference type="InterPro" id="IPR006566">
    <property type="entry name" value="FBD"/>
</dbReference>
<gene>
    <name evidence="2" type="ORF">CARUB_v10003234mg</name>
</gene>
<dbReference type="SUPFAM" id="SSF81383">
    <property type="entry name" value="F-box domain"/>
    <property type="match status" value="1"/>
</dbReference>
<evidence type="ECO:0000313" key="3">
    <source>
        <dbReference type="Proteomes" id="UP000029121"/>
    </source>
</evidence>
<sequence length="757" mass="86780">MLRGYSDYIEYMKTKQVCREWPPAPGSYISGREDLISKLPDSLISEILMYLPTKEAVRTSVLSTRWKSLWLLIPKLDLVASEFPDSSAFVNFMDRFIDFSREHKSCLHKLKLSSRKNVNDPHCVARWIDFLVRRNLQHLDVECLVNRKFLEEMPLSLYVCDTLVYLRLHRVSLGKFESVSLTCLKTMHLEENVYANDVVLESLISSCPLLEHLSILRMVQDNVKVLRVHSQTLTSLRIDFYFGEDDDYVDDFDKKDSGVLIDAPRLEYLKFEDDLSESKIITNSGSLAKVNVVYVFNEHDSADVADLPKRNMVRNFLTSISGVRDMKISEPFVEFLYYNIDFDPLPQFCNLSCLKAKFSLHYLEILPTLLESFPHLKSLVLVLDFDQEREDEDVQISFSSVPRCLVSSLEFVEMKYFNGGPAKMEVASKLPHDKKKVKRTCPEHPADLSRARKDLLSKLLDSLTSQILFYLGKKKAVTTSDLSKRYLYILLLILSKAKIAGNVRFFGILFSKILTGDDALSESSSANFSGARRIDDLYVQVLSCLSLEDHCSKSFVISSLSSPAKVDTDVSFDLVGSVFRNVSLKRSVVRTFLTRLSGIRDMTMSGTTLKILSYYIVHEPLPQFPNMTHFYAVFYNSDLQKLPIFLESFPNLKSLVLELEEFEKNELLILSSSNPKCLMSSLEHVEIQPISGAEPEMKLVKYFLENSAVLKNFTLRLGCKRMDEEPIIFMELLRFMRCSASCEVDVELEGIYPTFQL</sequence>
<keyword evidence="3" id="KW-1185">Reference proteome</keyword>
<dbReference type="AlphaFoldDB" id="R0H044"/>
<accession>R0H044</accession>
<dbReference type="CDD" id="cd22160">
    <property type="entry name" value="F-box_AtFBL13-like"/>
    <property type="match status" value="1"/>
</dbReference>
<dbReference type="PROSITE" id="PS50181">
    <property type="entry name" value="FBOX"/>
    <property type="match status" value="1"/>
</dbReference>
<evidence type="ECO:0000259" key="1">
    <source>
        <dbReference type="PROSITE" id="PS50181"/>
    </source>
</evidence>
<dbReference type="SMART" id="SM00579">
    <property type="entry name" value="FBD"/>
    <property type="match status" value="2"/>
</dbReference>
<dbReference type="InterPro" id="IPR036047">
    <property type="entry name" value="F-box-like_dom_sf"/>
</dbReference>
<dbReference type="InterPro" id="IPR001810">
    <property type="entry name" value="F-box_dom"/>
</dbReference>
<dbReference type="PANTHER" id="PTHR31900">
    <property type="entry name" value="F-BOX/RNI SUPERFAMILY PROTEIN-RELATED"/>
    <property type="match status" value="1"/>
</dbReference>
<dbReference type="Pfam" id="PF00646">
    <property type="entry name" value="F-box"/>
    <property type="match status" value="1"/>
</dbReference>
<dbReference type="InterPro" id="IPR032675">
    <property type="entry name" value="LRR_dom_sf"/>
</dbReference>
<dbReference type="Pfam" id="PF08387">
    <property type="entry name" value="FBD"/>
    <property type="match status" value="2"/>
</dbReference>